<keyword evidence="3" id="KW-1185">Reference proteome</keyword>
<keyword evidence="1" id="KW-1133">Transmembrane helix</keyword>
<keyword evidence="1" id="KW-0472">Membrane</keyword>
<protein>
    <submittedName>
        <fullName evidence="2">Uncharacterized protein</fullName>
    </submittedName>
</protein>
<dbReference type="RefSeq" id="XP_018067817.1">
    <property type="nucleotide sequence ID" value="XM_018215524.1"/>
</dbReference>
<accession>A0A194X0S2</accession>
<dbReference type="Proteomes" id="UP000070700">
    <property type="component" value="Unassembled WGS sequence"/>
</dbReference>
<dbReference type="KEGG" id="psco:LY89DRAFT_687558"/>
<feature type="transmembrane region" description="Helical" evidence="1">
    <location>
        <begin position="70"/>
        <end position="91"/>
    </location>
</feature>
<keyword evidence="1" id="KW-0812">Transmembrane</keyword>
<dbReference type="EMBL" id="KQ947422">
    <property type="protein sequence ID" value="KUJ13462.1"/>
    <property type="molecule type" value="Genomic_DNA"/>
</dbReference>
<dbReference type="OrthoDB" id="3795318at2759"/>
<gene>
    <name evidence="2" type="ORF">LY89DRAFT_687558</name>
</gene>
<proteinExistence type="predicted"/>
<dbReference type="InParanoid" id="A0A194X0S2"/>
<evidence type="ECO:0000313" key="3">
    <source>
        <dbReference type="Proteomes" id="UP000070700"/>
    </source>
</evidence>
<sequence>MDLYQYDTTGNTMVTFLRNILSIPLYQFNAMMWQLPTSLNISELELPAENYVKGTYASSQLRSVPETWTVWTYIGLCAGMLLIILGIHGWAMQDEIPEKSAFPMPDLWS</sequence>
<dbReference type="GeneID" id="28825250"/>
<evidence type="ECO:0000256" key="1">
    <source>
        <dbReference type="SAM" id="Phobius"/>
    </source>
</evidence>
<dbReference type="AlphaFoldDB" id="A0A194X0S2"/>
<evidence type="ECO:0000313" key="2">
    <source>
        <dbReference type="EMBL" id="KUJ13462.1"/>
    </source>
</evidence>
<reference evidence="2 3" key="1">
    <citation type="submission" date="2015-10" db="EMBL/GenBank/DDBJ databases">
        <title>Full genome of DAOMC 229536 Phialocephala scopiformis, a fungal endophyte of spruce producing the potent anti-insectan compound rugulosin.</title>
        <authorList>
            <consortium name="DOE Joint Genome Institute"/>
            <person name="Walker A.K."/>
            <person name="Frasz S.L."/>
            <person name="Seifert K.A."/>
            <person name="Miller J.D."/>
            <person name="Mondo S.J."/>
            <person name="Labutti K."/>
            <person name="Lipzen A."/>
            <person name="Dockter R."/>
            <person name="Kennedy M."/>
            <person name="Grigoriev I.V."/>
            <person name="Spatafora J.W."/>
        </authorList>
    </citation>
    <scope>NUCLEOTIDE SEQUENCE [LARGE SCALE GENOMIC DNA]</scope>
    <source>
        <strain evidence="2 3">CBS 120377</strain>
    </source>
</reference>
<organism evidence="2 3">
    <name type="scientific">Mollisia scopiformis</name>
    <name type="common">Conifer needle endophyte fungus</name>
    <name type="synonym">Phialocephala scopiformis</name>
    <dbReference type="NCBI Taxonomy" id="149040"/>
    <lineage>
        <taxon>Eukaryota</taxon>
        <taxon>Fungi</taxon>
        <taxon>Dikarya</taxon>
        <taxon>Ascomycota</taxon>
        <taxon>Pezizomycotina</taxon>
        <taxon>Leotiomycetes</taxon>
        <taxon>Helotiales</taxon>
        <taxon>Mollisiaceae</taxon>
        <taxon>Mollisia</taxon>
    </lineage>
</organism>
<name>A0A194X0S2_MOLSC</name>